<protein>
    <recommendedName>
        <fullName evidence="2">Bacteriocin immunity protein</fullName>
    </recommendedName>
</protein>
<proteinExistence type="predicted"/>
<evidence type="ECO:0000313" key="1">
    <source>
        <dbReference type="EMBL" id="SCW20670.1"/>
    </source>
</evidence>
<name>A0A1R3T8Z5_STRSL</name>
<reference evidence="1" key="2">
    <citation type="submission" date="2017-02" db="EMBL/GenBank/DDBJ databases">
        <title>Diversity of integrative and conjugative elements of Streptococcus salivarius and their intra- and interspecies transfer.</title>
        <authorList>
            <person name="Dahmane N."/>
            <person name="Libante V."/>
            <person name="Charron-Bourgoin F."/>
            <person name="Guedon E."/>
            <person name="Guedon G."/>
            <person name="Leblond-Bourget N."/>
            <person name="Payot S."/>
        </authorList>
    </citation>
    <scope>NUCLEOTIDE SEQUENCE</scope>
    <source>
        <strain evidence="1">F1-4</strain>
    </source>
</reference>
<dbReference type="EMBL" id="LT622827">
    <property type="protein sequence ID" value="SCW20670.1"/>
    <property type="molecule type" value="Genomic_DNA"/>
</dbReference>
<organism evidence="1">
    <name type="scientific">Streptococcus salivarius</name>
    <dbReference type="NCBI Taxonomy" id="1304"/>
    <lineage>
        <taxon>Bacteria</taxon>
        <taxon>Bacillati</taxon>
        <taxon>Bacillota</taxon>
        <taxon>Bacilli</taxon>
        <taxon>Lactobacillales</taxon>
        <taxon>Streptococcaceae</taxon>
        <taxon>Streptococcus</taxon>
    </lineage>
</organism>
<reference evidence="1" key="1">
    <citation type="submission" date="2016-08" db="EMBL/GenBank/DDBJ databases">
        <authorList>
            <person name="Seilhamer J.J."/>
        </authorList>
    </citation>
    <scope>NUCLEOTIDE SEQUENCE</scope>
    <source>
        <strain evidence="1">F1-4</strain>
    </source>
</reference>
<dbReference type="AlphaFoldDB" id="A0A1R3T8Z5"/>
<accession>A0A1R3T8Z5</accession>
<evidence type="ECO:0008006" key="2">
    <source>
        <dbReference type="Google" id="ProtNLM"/>
    </source>
</evidence>
<sequence length="99" mass="11641">MQNLEEQYENLYDFIKNFEILLNKNIFQGQNSEEVSLLGNEIITLCKSKSFNITLDDLKSLNSFNELLMRTPKTSKSYLISQVENFYTDIIEPSKDELY</sequence>
<dbReference type="RefSeq" id="WP_179969568.1">
    <property type="nucleotide sequence ID" value="NZ_LR797999.1"/>
</dbReference>